<evidence type="ECO:0000313" key="1">
    <source>
        <dbReference type="EMBL" id="GAH17582.1"/>
    </source>
</evidence>
<accession>X1DBJ5</accession>
<organism evidence="1">
    <name type="scientific">marine sediment metagenome</name>
    <dbReference type="NCBI Taxonomy" id="412755"/>
    <lineage>
        <taxon>unclassified sequences</taxon>
        <taxon>metagenomes</taxon>
        <taxon>ecological metagenomes</taxon>
    </lineage>
</organism>
<dbReference type="AlphaFoldDB" id="X1DBJ5"/>
<proteinExistence type="predicted"/>
<gene>
    <name evidence="1" type="ORF">S01H4_58927</name>
</gene>
<reference evidence="1" key="1">
    <citation type="journal article" date="2014" name="Front. Microbiol.">
        <title>High frequency of phylogenetically diverse reductive dehalogenase-homologous genes in deep subseafloor sedimentary metagenomes.</title>
        <authorList>
            <person name="Kawai M."/>
            <person name="Futagami T."/>
            <person name="Toyoda A."/>
            <person name="Takaki Y."/>
            <person name="Nishi S."/>
            <person name="Hori S."/>
            <person name="Arai W."/>
            <person name="Tsubouchi T."/>
            <person name="Morono Y."/>
            <person name="Uchiyama I."/>
            <person name="Ito T."/>
            <person name="Fujiyama A."/>
            <person name="Inagaki F."/>
            <person name="Takami H."/>
        </authorList>
    </citation>
    <scope>NUCLEOTIDE SEQUENCE</scope>
    <source>
        <strain evidence="1">Expedition CK06-06</strain>
    </source>
</reference>
<protein>
    <submittedName>
        <fullName evidence="1">Uncharacterized protein</fullName>
    </submittedName>
</protein>
<sequence length="31" mass="3773">MIAKDISFPSFRRISYKPQPITQLECYRIRD</sequence>
<feature type="non-terminal residue" evidence="1">
    <location>
        <position position="31"/>
    </location>
</feature>
<dbReference type="EMBL" id="BART01034488">
    <property type="protein sequence ID" value="GAH17582.1"/>
    <property type="molecule type" value="Genomic_DNA"/>
</dbReference>
<name>X1DBJ5_9ZZZZ</name>
<comment type="caution">
    <text evidence="1">The sequence shown here is derived from an EMBL/GenBank/DDBJ whole genome shotgun (WGS) entry which is preliminary data.</text>
</comment>